<dbReference type="AlphaFoldDB" id="A0AAD6CHP6"/>
<evidence type="ECO:0000256" key="1">
    <source>
        <dbReference type="PROSITE-ProRule" id="PRU00023"/>
    </source>
</evidence>
<evidence type="ECO:0000313" key="2">
    <source>
        <dbReference type="EMBL" id="KAJ5461930.1"/>
    </source>
</evidence>
<sequence length="116" mass="13112">MIDSGADMNAVDEEGATALHYATLDNYNSVVTELLRSGANPLAGREISMSALYAAVQRQNSELLTKLLAVIEPQSKTLRDFKKMMKIFAGFEDYSRILKQVKNHYWRMRYPVPAII</sequence>
<accession>A0AAD6CHP6</accession>
<dbReference type="RefSeq" id="XP_056770972.1">
    <property type="nucleotide sequence ID" value="XM_056906865.1"/>
</dbReference>
<proteinExistence type="predicted"/>
<evidence type="ECO:0000313" key="3">
    <source>
        <dbReference type="Proteomes" id="UP001213681"/>
    </source>
</evidence>
<reference evidence="2" key="2">
    <citation type="journal article" date="2023" name="IMA Fungus">
        <title>Comparative genomic study of the Penicillium genus elucidates a diverse pangenome and 15 lateral gene transfer events.</title>
        <authorList>
            <person name="Petersen C."/>
            <person name="Sorensen T."/>
            <person name="Nielsen M.R."/>
            <person name="Sondergaard T.E."/>
            <person name="Sorensen J.L."/>
            <person name="Fitzpatrick D.A."/>
            <person name="Frisvad J.C."/>
            <person name="Nielsen K.L."/>
        </authorList>
    </citation>
    <scope>NUCLEOTIDE SEQUENCE</scope>
    <source>
        <strain evidence="2">IBT 16125</strain>
    </source>
</reference>
<organism evidence="2 3">
    <name type="scientific">Penicillium daleae</name>
    <dbReference type="NCBI Taxonomy" id="63821"/>
    <lineage>
        <taxon>Eukaryota</taxon>
        <taxon>Fungi</taxon>
        <taxon>Dikarya</taxon>
        <taxon>Ascomycota</taxon>
        <taxon>Pezizomycotina</taxon>
        <taxon>Eurotiomycetes</taxon>
        <taxon>Eurotiomycetidae</taxon>
        <taxon>Eurotiales</taxon>
        <taxon>Aspergillaceae</taxon>
        <taxon>Penicillium</taxon>
    </lineage>
</organism>
<dbReference type="Pfam" id="PF12796">
    <property type="entry name" value="Ank_2"/>
    <property type="match status" value="1"/>
</dbReference>
<dbReference type="Gene3D" id="1.25.40.20">
    <property type="entry name" value="Ankyrin repeat-containing domain"/>
    <property type="match status" value="1"/>
</dbReference>
<protein>
    <submittedName>
        <fullName evidence="2">Uncharacterized protein</fullName>
    </submittedName>
</protein>
<dbReference type="InterPro" id="IPR002110">
    <property type="entry name" value="Ankyrin_rpt"/>
</dbReference>
<dbReference type="PROSITE" id="PS50297">
    <property type="entry name" value="ANK_REP_REGION"/>
    <property type="match status" value="1"/>
</dbReference>
<name>A0AAD6CHP6_9EURO</name>
<dbReference type="SUPFAM" id="SSF48403">
    <property type="entry name" value="Ankyrin repeat"/>
    <property type="match status" value="1"/>
</dbReference>
<gene>
    <name evidence="2" type="ORF">N7458_003482</name>
</gene>
<reference evidence="2" key="1">
    <citation type="submission" date="2022-12" db="EMBL/GenBank/DDBJ databases">
        <authorList>
            <person name="Petersen C."/>
        </authorList>
    </citation>
    <scope>NUCLEOTIDE SEQUENCE</scope>
    <source>
        <strain evidence="2">IBT 16125</strain>
    </source>
</reference>
<dbReference type="GeneID" id="81597108"/>
<dbReference type="PROSITE" id="PS50088">
    <property type="entry name" value="ANK_REPEAT"/>
    <property type="match status" value="1"/>
</dbReference>
<keyword evidence="1" id="KW-0040">ANK repeat</keyword>
<keyword evidence="3" id="KW-1185">Reference proteome</keyword>
<dbReference type="InterPro" id="IPR036770">
    <property type="entry name" value="Ankyrin_rpt-contain_sf"/>
</dbReference>
<dbReference type="Proteomes" id="UP001213681">
    <property type="component" value="Unassembled WGS sequence"/>
</dbReference>
<feature type="repeat" description="ANK" evidence="1">
    <location>
        <begin position="14"/>
        <end position="46"/>
    </location>
</feature>
<comment type="caution">
    <text evidence="2">The sequence shown here is derived from an EMBL/GenBank/DDBJ whole genome shotgun (WGS) entry which is preliminary data.</text>
</comment>
<dbReference type="EMBL" id="JAPVEA010000002">
    <property type="protein sequence ID" value="KAJ5461930.1"/>
    <property type="molecule type" value="Genomic_DNA"/>
</dbReference>